<dbReference type="InterPro" id="IPR025836">
    <property type="entry name" value="Zn_knuckle_CX2CX4HX4C"/>
</dbReference>
<evidence type="ECO:0000313" key="5">
    <source>
        <dbReference type="Proteomes" id="UP001281410"/>
    </source>
</evidence>
<dbReference type="EMBL" id="JANJYJ010000006">
    <property type="protein sequence ID" value="KAK3204862.1"/>
    <property type="molecule type" value="Genomic_DNA"/>
</dbReference>
<reference evidence="4" key="1">
    <citation type="journal article" date="2023" name="Plant J.">
        <title>Genome sequences and population genomics provide insights into the demographic history, inbreeding, and mutation load of two 'living fossil' tree species of Dipteronia.</title>
        <authorList>
            <person name="Feng Y."/>
            <person name="Comes H.P."/>
            <person name="Chen J."/>
            <person name="Zhu S."/>
            <person name="Lu R."/>
            <person name="Zhang X."/>
            <person name="Li P."/>
            <person name="Qiu J."/>
            <person name="Olsen K.M."/>
            <person name="Qiu Y."/>
        </authorList>
    </citation>
    <scope>NUCLEOTIDE SEQUENCE</scope>
    <source>
        <strain evidence="4">NBL</strain>
    </source>
</reference>
<dbReference type="PROSITE" id="PS50158">
    <property type="entry name" value="ZF_CCHC"/>
    <property type="match status" value="1"/>
</dbReference>
<sequence length="461" mass="51541">MFYFRSMDDRNRIWLRGPWHFDKSLIVLEKPEGSGDISKLGFNKVDIWVQIHNIPIMCMNRNTTKWLVEQISERVREILADSKECWGKFIQVKVQIDIQKPLKRWLRLKPDKTDNIVVVALKYERLPEFCFVCGKIGHGIRDCLDEEARTTALDGSVTRYEAWLRAPDIQKLKFRFQHQEKWDSSERGRATEGPPVVTRELSIHSKAKSQSSKGQGPASKAVTGMKTIGQTIQEILGQHVVGGPMQSLAGPEIVDSMSVDGPSQRFVDTTTKLDSKDIIVSPGLYPEPFSQECSGPVISKGLGCEGDVGMAGTVMPLVNKIIPMVYETPINKSTKKWKRIARECQSQPISGKITSPLQKLLSFSQTMRKISKKINPSAKGRSPCRKHRANNMVSTSLISGTDHMVPPFSSSSVGVGSQPCKRKVVFVSPEEVRDPKKSKIPTDGEAMVLSAEPGVQARREQ</sequence>
<dbReference type="Proteomes" id="UP001281410">
    <property type="component" value="Unassembled WGS sequence"/>
</dbReference>
<accession>A0AAE0A6R2</accession>
<dbReference type="AlphaFoldDB" id="A0AAE0A6R2"/>
<gene>
    <name evidence="4" type="ORF">Dsin_018908</name>
</gene>
<dbReference type="PANTHER" id="PTHR31286">
    <property type="entry name" value="GLYCINE-RICH CELL WALL STRUCTURAL PROTEIN 1.8-LIKE"/>
    <property type="match status" value="1"/>
</dbReference>
<keyword evidence="1" id="KW-0863">Zinc-finger</keyword>
<keyword evidence="1" id="KW-0479">Metal-binding</keyword>
<feature type="region of interest" description="Disordered" evidence="2">
    <location>
        <begin position="430"/>
        <end position="461"/>
    </location>
</feature>
<organism evidence="4 5">
    <name type="scientific">Dipteronia sinensis</name>
    <dbReference type="NCBI Taxonomy" id="43782"/>
    <lineage>
        <taxon>Eukaryota</taxon>
        <taxon>Viridiplantae</taxon>
        <taxon>Streptophyta</taxon>
        <taxon>Embryophyta</taxon>
        <taxon>Tracheophyta</taxon>
        <taxon>Spermatophyta</taxon>
        <taxon>Magnoliopsida</taxon>
        <taxon>eudicotyledons</taxon>
        <taxon>Gunneridae</taxon>
        <taxon>Pentapetalae</taxon>
        <taxon>rosids</taxon>
        <taxon>malvids</taxon>
        <taxon>Sapindales</taxon>
        <taxon>Sapindaceae</taxon>
        <taxon>Hippocastanoideae</taxon>
        <taxon>Acereae</taxon>
        <taxon>Dipteronia</taxon>
    </lineage>
</organism>
<feature type="domain" description="CCHC-type" evidence="3">
    <location>
        <begin position="130"/>
        <end position="143"/>
    </location>
</feature>
<comment type="caution">
    <text evidence="4">The sequence shown here is derived from an EMBL/GenBank/DDBJ whole genome shotgun (WGS) entry which is preliminary data.</text>
</comment>
<evidence type="ECO:0000256" key="1">
    <source>
        <dbReference type="PROSITE-ProRule" id="PRU00047"/>
    </source>
</evidence>
<evidence type="ECO:0000259" key="3">
    <source>
        <dbReference type="PROSITE" id="PS50158"/>
    </source>
</evidence>
<name>A0AAE0A6R2_9ROSI</name>
<dbReference type="GO" id="GO:0008270">
    <property type="term" value="F:zinc ion binding"/>
    <property type="evidence" value="ECO:0007669"/>
    <property type="project" value="UniProtKB-KW"/>
</dbReference>
<dbReference type="InterPro" id="IPR001878">
    <property type="entry name" value="Znf_CCHC"/>
</dbReference>
<protein>
    <recommendedName>
        <fullName evidence="3">CCHC-type domain-containing protein</fullName>
    </recommendedName>
</protein>
<feature type="compositionally biased region" description="Basic and acidic residues" evidence="2">
    <location>
        <begin position="430"/>
        <end position="442"/>
    </location>
</feature>
<dbReference type="GO" id="GO:0003676">
    <property type="term" value="F:nucleic acid binding"/>
    <property type="evidence" value="ECO:0007669"/>
    <property type="project" value="InterPro"/>
</dbReference>
<proteinExistence type="predicted"/>
<dbReference type="Pfam" id="PF14392">
    <property type="entry name" value="zf-CCHC_4"/>
    <property type="match status" value="1"/>
</dbReference>
<dbReference type="PANTHER" id="PTHR31286:SF167">
    <property type="entry name" value="OS09G0268800 PROTEIN"/>
    <property type="match status" value="1"/>
</dbReference>
<evidence type="ECO:0000256" key="2">
    <source>
        <dbReference type="SAM" id="MobiDB-lite"/>
    </source>
</evidence>
<keyword evidence="1" id="KW-0862">Zinc</keyword>
<keyword evidence="5" id="KW-1185">Reference proteome</keyword>
<evidence type="ECO:0000313" key="4">
    <source>
        <dbReference type="EMBL" id="KAK3204862.1"/>
    </source>
</evidence>
<dbReference type="InterPro" id="IPR040256">
    <property type="entry name" value="At4g02000-like"/>
</dbReference>